<comment type="caution">
    <text evidence="3">The sequence shown here is derived from an EMBL/GenBank/DDBJ whole genome shotgun (WGS) entry which is preliminary data.</text>
</comment>
<name>A0A1J4L1T6_9EUKA</name>
<evidence type="ECO:0000313" key="4">
    <source>
        <dbReference type="Proteomes" id="UP000179807"/>
    </source>
</evidence>
<gene>
    <name evidence="3" type="ORF">TRFO_13596</name>
</gene>
<keyword evidence="1" id="KW-0175">Coiled coil</keyword>
<feature type="compositionally biased region" description="Polar residues" evidence="2">
    <location>
        <begin position="7"/>
        <end position="19"/>
    </location>
</feature>
<dbReference type="RefSeq" id="XP_068369068.1">
    <property type="nucleotide sequence ID" value="XM_068497341.1"/>
</dbReference>
<sequence>MYIDKFGSQSSPIPQSKMETINKKDPILLHPDEKYPPIMKRKIISYPIPHYREHELTEEKVRDVMKSKREYQEQLQAKEALEDIAEFEKRVFGKTSKPPPITITPPSQAQLMLLREIEPPSPTKFYDIYNSPPQSCPISPRTRHIQSELASLPFSQKNSPSERSFSSSSSLSETKLSKTASNSPKKVRPAIWTLLDEPILPSYPNIKYKPEKPKTQPFIPITVRDNSRGIPNVVPGLDELNRRKIEEYENQVRLKYTTDNQIREKQIQERVQKNLSKMRQKREQTSKLITESGQDWPQKLLSKTYMKRMKAEKPQPPSKEDIEAMEFLSRRDEEMRVEMKERQRNLEKENSQFHSQTFHS</sequence>
<feature type="region of interest" description="Disordered" evidence="2">
    <location>
        <begin position="124"/>
        <end position="187"/>
    </location>
</feature>
<feature type="compositionally biased region" description="Basic and acidic residues" evidence="2">
    <location>
        <begin position="336"/>
        <end position="351"/>
    </location>
</feature>
<feature type="coiled-coil region" evidence="1">
    <location>
        <begin position="54"/>
        <end position="84"/>
    </location>
</feature>
<proteinExistence type="predicted"/>
<feature type="region of interest" description="Disordered" evidence="2">
    <location>
        <begin position="336"/>
        <end position="360"/>
    </location>
</feature>
<feature type="region of interest" description="Disordered" evidence="2">
    <location>
        <begin position="1"/>
        <end position="25"/>
    </location>
</feature>
<evidence type="ECO:0000313" key="3">
    <source>
        <dbReference type="EMBL" id="OHT15932.1"/>
    </source>
</evidence>
<reference evidence="3" key="1">
    <citation type="submission" date="2016-10" db="EMBL/GenBank/DDBJ databases">
        <authorList>
            <person name="Benchimol M."/>
            <person name="Almeida L.G."/>
            <person name="Vasconcelos A.T."/>
            <person name="Perreira-Neves A."/>
            <person name="Rosa I.A."/>
            <person name="Tasca T."/>
            <person name="Bogo M.R."/>
            <person name="de Souza W."/>
        </authorList>
    </citation>
    <scope>NUCLEOTIDE SEQUENCE [LARGE SCALE GENOMIC DNA]</scope>
    <source>
        <strain evidence="3">K</strain>
    </source>
</reference>
<dbReference type="Proteomes" id="UP000179807">
    <property type="component" value="Unassembled WGS sequence"/>
</dbReference>
<evidence type="ECO:0000256" key="2">
    <source>
        <dbReference type="SAM" id="MobiDB-lite"/>
    </source>
</evidence>
<organism evidence="3 4">
    <name type="scientific">Tritrichomonas foetus</name>
    <dbReference type="NCBI Taxonomy" id="1144522"/>
    <lineage>
        <taxon>Eukaryota</taxon>
        <taxon>Metamonada</taxon>
        <taxon>Parabasalia</taxon>
        <taxon>Tritrichomonadida</taxon>
        <taxon>Tritrichomonadidae</taxon>
        <taxon>Tritrichomonas</taxon>
    </lineage>
</organism>
<protein>
    <submittedName>
        <fullName evidence="3">Uncharacterized protein</fullName>
    </submittedName>
</protein>
<dbReference type="VEuPathDB" id="TrichDB:TRFO_13596"/>
<evidence type="ECO:0000256" key="1">
    <source>
        <dbReference type="SAM" id="Coils"/>
    </source>
</evidence>
<accession>A0A1J4L1T6</accession>
<feature type="compositionally biased region" description="Low complexity" evidence="2">
    <location>
        <begin position="159"/>
        <end position="181"/>
    </location>
</feature>
<keyword evidence="4" id="KW-1185">Reference proteome</keyword>
<dbReference type="GeneID" id="94832045"/>
<dbReference type="AlphaFoldDB" id="A0A1J4L1T6"/>
<dbReference type="EMBL" id="MLAK01000167">
    <property type="protein sequence ID" value="OHT15932.1"/>
    <property type="molecule type" value="Genomic_DNA"/>
</dbReference>